<accession>A0A5D3B214</accession>
<organism evidence="1 2">
    <name type="scientific">Cryptococcus floricola</name>
    <dbReference type="NCBI Taxonomy" id="2591691"/>
    <lineage>
        <taxon>Eukaryota</taxon>
        <taxon>Fungi</taxon>
        <taxon>Dikarya</taxon>
        <taxon>Basidiomycota</taxon>
        <taxon>Agaricomycotina</taxon>
        <taxon>Tremellomycetes</taxon>
        <taxon>Tremellales</taxon>
        <taxon>Cryptococcaceae</taxon>
        <taxon>Cryptococcus</taxon>
    </lineage>
</organism>
<sequence>MPRHESPPPRTSPNWSDPSCDTVIISSDNCAFFVPSYLLKAHSEVFRGMYDLPRPPFEPELTGSPSSIPSSAPDSQAEPIKIKLDDPIAEHSSSVLFFLSLISGKQLNDILRMFPLKMVLTFHAVLLFVKKWDCMLASNMMDMWLMELGRLKHSHREIKPLDVFIMAAKADKLHAAEHVVLRYKRGPVMKPIGWHWSILPEDKDFEPLNFEVSAWEDIPVPYLFALEKACKRHPASMPKDRAKAFKDAVDGARKNRVPKFGSRDESIMWEEDVIE</sequence>
<evidence type="ECO:0000313" key="1">
    <source>
        <dbReference type="EMBL" id="TYJ56764.1"/>
    </source>
</evidence>
<proteinExistence type="predicted"/>
<evidence type="ECO:0008006" key="3">
    <source>
        <dbReference type="Google" id="ProtNLM"/>
    </source>
</evidence>
<gene>
    <name evidence="1" type="ORF">B9479_002534</name>
</gene>
<comment type="caution">
    <text evidence="1">The sequence shown here is derived from an EMBL/GenBank/DDBJ whole genome shotgun (WGS) entry which is preliminary data.</text>
</comment>
<dbReference type="Proteomes" id="UP000322245">
    <property type="component" value="Unassembled WGS sequence"/>
</dbReference>
<dbReference type="AlphaFoldDB" id="A0A5D3B214"/>
<keyword evidence="2" id="KW-1185">Reference proteome</keyword>
<reference evidence="1 2" key="1">
    <citation type="submission" date="2017-05" db="EMBL/GenBank/DDBJ databases">
        <title>The Genome Sequence of Tsuchiyaea wingfieldii DSM 27421.</title>
        <authorList>
            <person name="Cuomo C."/>
            <person name="Passer A."/>
            <person name="Billmyre B."/>
            <person name="Heitman J."/>
        </authorList>
    </citation>
    <scope>NUCLEOTIDE SEQUENCE [LARGE SCALE GENOMIC DNA]</scope>
    <source>
        <strain evidence="1 2">DSM 27421</strain>
    </source>
</reference>
<protein>
    <recommendedName>
        <fullName evidence="3">BTB domain-containing protein</fullName>
    </recommendedName>
</protein>
<evidence type="ECO:0000313" key="2">
    <source>
        <dbReference type="Proteomes" id="UP000322245"/>
    </source>
</evidence>
<name>A0A5D3B214_9TREE</name>
<dbReference type="EMBL" id="NIDF01000020">
    <property type="protein sequence ID" value="TYJ56764.1"/>
    <property type="molecule type" value="Genomic_DNA"/>
</dbReference>